<keyword evidence="4" id="KW-0472">Membrane</keyword>
<evidence type="ECO:0000313" key="6">
    <source>
        <dbReference type="Proteomes" id="UP000799779"/>
    </source>
</evidence>
<keyword evidence="2 3" id="KW-0040">ANK repeat</keyword>
<dbReference type="Proteomes" id="UP000799779">
    <property type="component" value="Unassembled WGS sequence"/>
</dbReference>
<dbReference type="InterPro" id="IPR002110">
    <property type="entry name" value="Ankyrin_rpt"/>
</dbReference>
<gene>
    <name evidence="5" type="ORF">P154DRAFT_565944</name>
</gene>
<name>A0A6A5W5Q4_9PLEO</name>
<dbReference type="AlphaFoldDB" id="A0A6A5W5Q4"/>
<dbReference type="EMBL" id="ML977623">
    <property type="protein sequence ID" value="KAF1996637.1"/>
    <property type="molecule type" value="Genomic_DNA"/>
</dbReference>
<protein>
    <submittedName>
        <fullName evidence="5">Ankyrin</fullName>
    </submittedName>
</protein>
<dbReference type="PROSITE" id="PS50088">
    <property type="entry name" value="ANK_REPEAT"/>
    <property type="match status" value="1"/>
</dbReference>
<dbReference type="SUPFAM" id="SSF48403">
    <property type="entry name" value="Ankyrin repeat"/>
    <property type="match status" value="1"/>
</dbReference>
<reference evidence="5" key="1">
    <citation type="journal article" date="2020" name="Stud. Mycol.">
        <title>101 Dothideomycetes genomes: a test case for predicting lifestyles and emergence of pathogens.</title>
        <authorList>
            <person name="Haridas S."/>
            <person name="Albert R."/>
            <person name="Binder M."/>
            <person name="Bloem J."/>
            <person name="Labutti K."/>
            <person name="Salamov A."/>
            <person name="Andreopoulos B."/>
            <person name="Baker S."/>
            <person name="Barry K."/>
            <person name="Bills G."/>
            <person name="Bluhm B."/>
            <person name="Cannon C."/>
            <person name="Castanera R."/>
            <person name="Culley D."/>
            <person name="Daum C."/>
            <person name="Ezra D."/>
            <person name="Gonzalez J."/>
            <person name="Henrissat B."/>
            <person name="Kuo A."/>
            <person name="Liang C."/>
            <person name="Lipzen A."/>
            <person name="Lutzoni F."/>
            <person name="Magnuson J."/>
            <person name="Mondo S."/>
            <person name="Nolan M."/>
            <person name="Ohm R."/>
            <person name="Pangilinan J."/>
            <person name="Park H.-J."/>
            <person name="Ramirez L."/>
            <person name="Alfaro M."/>
            <person name="Sun H."/>
            <person name="Tritt A."/>
            <person name="Yoshinaga Y."/>
            <person name="Zwiers L.-H."/>
            <person name="Turgeon B."/>
            <person name="Goodwin S."/>
            <person name="Spatafora J."/>
            <person name="Crous P."/>
            <person name="Grigoriev I."/>
        </authorList>
    </citation>
    <scope>NUCLEOTIDE SEQUENCE</scope>
    <source>
        <strain evidence="5">CBS 123094</strain>
    </source>
</reference>
<dbReference type="PROSITE" id="PS50297">
    <property type="entry name" value="ANK_REP_REGION"/>
    <property type="match status" value="1"/>
</dbReference>
<keyword evidence="4" id="KW-1133">Transmembrane helix</keyword>
<proteinExistence type="predicted"/>
<sequence>MSDSYIYLLSISSAMRDRLAEPWTTFLGLVTLSIGLFTIAFKADRIPNLGRSGCIVDGQCRCYRLFWWGTFDIVNLLCSQSNLNNQHNTDGSSALRIAARSDFGRISSTLRQHGADPYPVDNHLATSLHTAISYTRDDIVDPLPKRHKNPNIIDTDGWTAFHIAARYEREDVSTILITKGVDISLRNPANETPLYISASRRRRPMRLLLDNGAQIIEHGKPLFIIL</sequence>
<feature type="transmembrane region" description="Helical" evidence="4">
    <location>
        <begin position="23"/>
        <end position="41"/>
    </location>
</feature>
<keyword evidence="4" id="KW-0812">Transmembrane</keyword>
<keyword evidence="1" id="KW-0677">Repeat</keyword>
<organism evidence="5 6">
    <name type="scientific">Amniculicola lignicola CBS 123094</name>
    <dbReference type="NCBI Taxonomy" id="1392246"/>
    <lineage>
        <taxon>Eukaryota</taxon>
        <taxon>Fungi</taxon>
        <taxon>Dikarya</taxon>
        <taxon>Ascomycota</taxon>
        <taxon>Pezizomycotina</taxon>
        <taxon>Dothideomycetes</taxon>
        <taxon>Pleosporomycetidae</taxon>
        <taxon>Pleosporales</taxon>
        <taxon>Amniculicolaceae</taxon>
        <taxon>Amniculicola</taxon>
    </lineage>
</organism>
<dbReference type="OrthoDB" id="341259at2759"/>
<dbReference type="Gene3D" id="1.25.40.20">
    <property type="entry name" value="Ankyrin repeat-containing domain"/>
    <property type="match status" value="1"/>
</dbReference>
<keyword evidence="6" id="KW-1185">Reference proteome</keyword>
<evidence type="ECO:0000256" key="3">
    <source>
        <dbReference type="PROSITE-ProRule" id="PRU00023"/>
    </source>
</evidence>
<evidence type="ECO:0000313" key="5">
    <source>
        <dbReference type="EMBL" id="KAF1996637.1"/>
    </source>
</evidence>
<dbReference type="SMART" id="SM00248">
    <property type="entry name" value="ANK"/>
    <property type="match status" value="4"/>
</dbReference>
<accession>A0A6A5W5Q4</accession>
<dbReference type="PANTHER" id="PTHR24198:SF165">
    <property type="entry name" value="ANKYRIN REPEAT-CONTAINING PROTEIN-RELATED"/>
    <property type="match status" value="1"/>
</dbReference>
<evidence type="ECO:0000256" key="2">
    <source>
        <dbReference type="ARBA" id="ARBA00023043"/>
    </source>
</evidence>
<dbReference type="InterPro" id="IPR036770">
    <property type="entry name" value="Ankyrin_rpt-contain_sf"/>
</dbReference>
<feature type="repeat" description="ANK" evidence="3">
    <location>
        <begin position="156"/>
        <end position="188"/>
    </location>
</feature>
<dbReference type="Pfam" id="PF12796">
    <property type="entry name" value="Ank_2"/>
    <property type="match status" value="1"/>
</dbReference>
<evidence type="ECO:0000256" key="1">
    <source>
        <dbReference type="ARBA" id="ARBA00022737"/>
    </source>
</evidence>
<dbReference type="PANTHER" id="PTHR24198">
    <property type="entry name" value="ANKYRIN REPEAT AND PROTEIN KINASE DOMAIN-CONTAINING PROTEIN"/>
    <property type="match status" value="1"/>
</dbReference>
<evidence type="ECO:0000256" key="4">
    <source>
        <dbReference type="SAM" id="Phobius"/>
    </source>
</evidence>